<dbReference type="InterPro" id="IPR027417">
    <property type="entry name" value="P-loop_NTPase"/>
</dbReference>
<keyword evidence="2" id="KW-0067">ATP-binding</keyword>
<dbReference type="GO" id="GO:0006355">
    <property type="term" value="P:regulation of DNA-templated transcription"/>
    <property type="evidence" value="ECO:0007669"/>
    <property type="project" value="InterPro"/>
</dbReference>
<dbReference type="RefSeq" id="WP_117528635.1">
    <property type="nucleotide sequence ID" value="NZ_JAQDKA010000011.1"/>
</dbReference>
<evidence type="ECO:0000256" key="3">
    <source>
        <dbReference type="ARBA" id="ARBA00023015"/>
    </source>
</evidence>
<evidence type="ECO:0000256" key="4">
    <source>
        <dbReference type="ARBA" id="ARBA00023163"/>
    </source>
</evidence>
<dbReference type="PROSITE" id="PS00688">
    <property type="entry name" value="SIGMA54_INTERACT_3"/>
    <property type="match status" value="1"/>
</dbReference>
<dbReference type="PANTHER" id="PTHR32071">
    <property type="entry name" value="TRANSCRIPTIONAL REGULATORY PROTEIN"/>
    <property type="match status" value="1"/>
</dbReference>
<dbReference type="InterPro" id="IPR025944">
    <property type="entry name" value="Sigma_54_int_dom_CS"/>
</dbReference>
<dbReference type="InterPro" id="IPR013767">
    <property type="entry name" value="PAS_fold"/>
</dbReference>
<feature type="domain" description="Sigma-54 factor interaction" evidence="5">
    <location>
        <begin position="137"/>
        <end position="366"/>
    </location>
</feature>
<dbReference type="CDD" id="cd00130">
    <property type="entry name" value="PAS"/>
    <property type="match status" value="1"/>
</dbReference>
<dbReference type="GO" id="GO:0005524">
    <property type="term" value="F:ATP binding"/>
    <property type="evidence" value="ECO:0007669"/>
    <property type="project" value="UniProtKB-KW"/>
</dbReference>
<dbReference type="Gene3D" id="3.40.50.300">
    <property type="entry name" value="P-loop containing nucleotide triphosphate hydrolases"/>
    <property type="match status" value="1"/>
</dbReference>
<dbReference type="InterPro" id="IPR003593">
    <property type="entry name" value="AAA+_ATPase"/>
</dbReference>
<dbReference type="Gene3D" id="3.30.450.20">
    <property type="entry name" value="PAS domain"/>
    <property type="match status" value="1"/>
</dbReference>
<dbReference type="Pfam" id="PF00989">
    <property type="entry name" value="PAS"/>
    <property type="match status" value="1"/>
</dbReference>
<evidence type="ECO:0000313" key="8">
    <source>
        <dbReference type="Proteomes" id="UP000260773"/>
    </source>
</evidence>
<dbReference type="InterPro" id="IPR000014">
    <property type="entry name" value="PAS"/>
</dbReference>
<name>A0A3E2TLZ4_9FIRM</name>
<dbReference type="NCBIfam" id="TIGR00229">
    <property type="entry name" value="sensory_box"/>
    <property type="match status" value="1"/>
</dbReference>
<feature type="domain" description="PAS" evidence="6">
    <location>
        <begin position="1"/>
        <end position="44"/>
    </location>
</feature>
<dbReference type="InterPro" id="IPR035965">
    <property type="entry name" value="PAS-like_dom_sf"/>
</dbReference>
<dbReference type="PROSITE" id="PS50045">
    <property type="entry name" value="SIGMA54_INTERACT_4"/>
    <property type="match status" value="1"/>
</dbReference>
<keyword evidence="3" id="KW-0805">Transcription regulation</keyword>
<sequence>MREKDIYEAMNQGVLLCDEKSRILYFNSSYSRFIGYRLEEICGKPIRDIRPGAVVPDVIANGKPQESLFRVENDQEYFADVYPVMEDGQVVGSVSVVTSMMNANCIKDKMLKLEEQEKVMKDRLSRTNGTHYSFGQIICSSPKTLETIAKAKKVARHPVNILLQGESGCGKELFAQSIHNESDRRDAPFVAINCAALNKTMLESELFGYENGAFTGARKGGKPGLFETAKGGTLFLDEISEMDYDLQAKLLRVLQEKKFRRIGGLQEIDTDIRLISACNVNLQQYIEEKKFRMDLFYRIAVFPLTIPPLRERREDILPLMKHYLHIAEIQNKQNYTFTDEVKERMYCYDWPGNVRELRNTVEYCALMALSTEITLDCLPPSLLQGQQVMQEENIIPLDQRIREFEKNEIMHTLDIYGRTTDGKKKAAKALGISLSSLYNKIGKSET</sequence>
<dbReference type="InterPro" id="IPR009057">
    <property type="entry name" value="Homeodomain-like_sf"/>
</dbReference>
<evidence type="ECO:0000259" key="5">
    <source>
        <dbReference type="PROSITE" id="PS50045"/>
    </source>
</evidence>
<dbReference type="InterPro" id="IPR002078">
    <property type="entry name" value="Sigma_54_int"/>
</dbReference>
<dbReference type="GO" id="GO:0043565">
    <property type="term" value="F:sequence-specific DNA binding"/>
    <property type="evidence" value="ECO:0007669"/>
    <property type="project" value="InterPro"/>
</dbReference>
<evidence type="ECO:0000313" key="7">
    <source>
        <dbReference type="EMBL" id="RGB78607.1"/>
    </source>
</evidence>
<dbReference type="PANTHER" id="PTHR32071:SF121">
    <property type="entry name" value="SIGMA L-DEPENDENT TRANSCRIPTIONAL REGULATOR YQIR-RELATED"/>
    <property type="match status" value="1"/>
</dbReference>
<dbReference type="CDD" id="cd00009">
    <property type="entry name" value="AAA"/>
    <property type="match status" value="1"/>
</dbReference>
<dbReference type="Pfam" id="PF02954">
    <property type="entry name" value="HTH_8"/>
    <property type="match status" value="1"/>
</dbReference>
<protein>
    <submittedName>
        <fullName evidence="7">PAS domain S-box protein</fullName>
    </submittedName>
</protein>
<keyword evidence="1" id="KW-0547">Nucleotide-binding</keyword>
<dbReference type="SMART" id="SM00382">
    <property type="entry name" value="AAA"/>
    <property type="match status" value="1"/>
</dbReference>
<keyword evidence="4" id="KW-0804">Transcription</keyword>
<dbReference type="Gene3D" id="1.10.8.60">
    <property type="match status" value="1"/>
</dbReference>
<dbReference type="EMBL" id="QVEP01000028">
    <property type="protein sequence ID" value="RGB78607.1"/>
    <property type="molecule type" value="Genomic_DNA"/>
</dbReference>
<evidence type="ECO:0000259" key="6">
    <source>
        <dbReference type="PROSITE" id="PS50112"/>
    </source>
</evidence>
<evidence type="ECO:0000256" key="2">
    <source>
        <dbReference type="ARBA" id="ARBA00022840"/>
    </source>
</evidence>
<dbReference type="PROSITE" id="PS50112">
    <property type="entry name" value="PAS"/>
    <property type="match status" value="1"/>
</dbReference>
<dbReference type="Pfam" id="PF25601">
    <property type="entry name" value="AAA_lid_14"/>
    <property type="match status" value="1"/>
</dbReference>
<dbReference type="SUPFAM" id="SSF55785">
    <property type="entry name" value="PYP-like sensor domain (PAS domain)"/>
    <property type="match status" value="1"/>
</dbReference>
<dbReference type="InterPro" id="IPR002197">
    <property type="entry name" value="HTH_Fis"/>
</dbReference>
<dbReference type="AlphaFoldDB" id="A0A3E2TLZ4"/>
<dbReference type="InterPro" id="IPR058031">
    <property type="entry name" value="AAA_lid_NorR"/>
</dbReference>
<dbReference type="SUPFAM" id="SSF46689">
    <property type="entry name" value="Homeodomain-like"/>
    <property type="match status" value="1"/>
</dbReference>
<dbReference type="FunFam" id="3.40.50.300:FF:000006">
    <property type="entry name" value="DNA-binding transcriptional regulator NtrC"/>
    <property type="match status" value="1"/>
</dbReference>
<evidence type="ECO:0000256" key="1">
    <source>
        <dbReference type="ARBA" id="ARBA00022741"/>
    </source>
</evidence>
<dbReference type="Pfam" id="PF00158">
    <property type="entry name" value="Sigma54_activat"/>
    <property type="match status" value="1"/>
</dbReference>
<gene>
    <name evidence="7" type="ORF">DW070_11145</name>
</gene>
<dbReference type="Proteomes" id="UP000260773">
    <property type="component" value="Unassembled WGS sequence"/>
</dbReference>
<comment type="caution">
    <text evidence="7">The sequence shown here is derived from an EMBL/GenBank/DDBJ whole genome shotgun (WGS) entry which is preliminary data.</text>
</comment>
<dbReference type="SUPFAM" id="SSF52540">
    <property type="entry name" value="P-loop containing nucleoside triphosphate hydrolases"/>
    <property type="match status" value="1"/>
</dbReference>
<dbReference type="Gene3D" id="1.10.10.60">
    <property type="entry name" value="Homeodomain-like"/>
    <property type="match status" value="1"/>
</dbReference>
<proteinExistence type="predicted"/>
<accession>A0A3E2TLZ4</accession>
<organism evidence="7 8">
    <name type="scientific">Coprococcus catus</name>
    <dbReference type="NCBI Taxonomy" id="116085"/>
    <lineage>
        <taxon>Bacteria</taxon>
        <taxon>Bacillati</taxon>
        <taxon>Bacillota</taxon>
        <taxon>Clostridia</taxon>
        <taxon>Lachnospirales</taxon>
        <taxon>Lachnospiraceae</taxon>
        <taxon>Coprococcus</taxon>
    </lineage>
</organism>
<dbReference type="SMART" id="SM00091">
    <property type="entry name" value="PAS"/>
    <property type="match status" value="1"/>
</dbReference>
<reference evidence="7 8" key="1">
    <citation type="submission" date="2018-08" db="EMBL/GenBank/DDBJ databases">
        <title>A genome reference for cultivated species of the human gut microbiota.</title>
        <authorList>
            <person name="Zou Y."/>
            <person name="Xue W."/>
            <person name="Luo G."/>
        </authorList>
    </citation>
    <scope>NUCLEOTIDE SEQUENCE [LARGE SCALE GENOMIC DNA]</scope>
    <source>
        <strain evidence="7 8">AF45-17</strain>
    </source>
</reference>